<proteinExistence type="predicted"/>
<organism evidence="1">
    <name type="scientific">marine sediment metagenome</name>
    <dbReference type="NCBI Taxonomy" id="412755"/>
    <lineage>
        <taxon>unclassified sequences</taxon>
        <taxon>metagenomes</taxon>
        <taxon>ecological metagenomes</taxon>
    </lineage>
</organism>
<evidence type="ECO:0000313" key="1">
    <source>
        <dbReference type="EMBL" id="KKN12941.1"/>
    </source>
</evidence>
<protein>
    <submittedName>
        <fullName evidence="1">Uncharacterized protein</fullName>
    </submittedName>
</protein>
<name>A0A0F9QIE9_9ZZZZ</name>
<accession>A0A0F9QIE9</accession>
<dbReference type="EMBL" id="LAZR01003976">
    <property type="protein sequence ID" value="KKN12941.1"/>
    <property type="molecule type" value="Genomic_DNA"/>
</dbReference>
<gene>
    <name evidence="1" type="ORF">LCGC14_1011410</name>
</gene>
<sequence length="125" mass="13996">MSTKSSQTKAGKLLSKFVRQISEEETECLLGEDGNDRMVTKAEALARIMWDAALGKDIKETDEQGAAVTIRRRPDKGMMALLYDRMEGKSPIAITESDETLTVAERVTEQGKLRINQILKNKNDH</sequence>
<reference evidence="1" key="1">
    <citation type="journal article" date="2015" name="Nature">
        <title>Complex archaea that bridge the gap between prokaryotes and eukaryotes.</title>
        <authorList>
            <person name="Spang A."/>
            <person name="Saw J.H."/>
            <person name="Jorgensen S.L."/>
            <person name="Zaremba-Niedzwiedzka K."/>
            <person name="Martijn J."/>
            <person name="Lind A.E."/>
            <person name="van Eijk R."/>
            <person name="Schleper C."/>
            <person name="Guy L."/>
            <person name="Ettema T.J."/>
        </authorList>
    </citation>
    <scope>NUCLEOTIDE SEQUENCE</scope>
</reference>
<comment type="caution">
    <text evidence="1">The sequence shown here is derived from an EMBL/GenBank/DDBJ whole genome shotgun (WGS) entry which is preliminary data.</text>
</comment>
<dbReference type="AlphaFoldDB" id="A0A0F9QIE9"/>